<comment type="caution">
    <text evidence="4">The sequence shown here is derived from an EMBL/GenBank/DDBJ whole genome shotgun (WGS) entry which is preliminary data.</text>
</comment>
<gene>
    <name evidence="4" type="ORF">PVAP13_5KG583300</name>
</gene>
<comment type="subcellular location">
    <subcellularLocation>
        <location evidence="1">Nucleus</location>
    </subcellularLocation>
</comment>
<dbReference type="InterPro" id="IPR017923">
    <property type="entry name" value="TFIIS_N"/>
</dbReference>
<dbReference type="Gene3D" id="1.20.930.10">
    <property type="entry name" value="Conserved domain common to transcription factors TFIIS, elongin A, CRSP70"/>
    <property type="match status" value="1"/>
</dbReference>
<dbReference type="GO" id="GO:0005634">
    <property type="term" value="C:nucleus"/>
    <property type="evidence" value="ECO:0007669"/>
    <property type="project" value="UniProtKB-SubCell"/>
</dbReference>
<dbReference type="PANTHER" id="PTHR47853:SF1">
    <property type="entry name" value="EXPRESSED PROTEIN"/>
    <property type="match status" value="1"/>
</dbReference>
<reference evidence="4" key="1">
    <citation type="submission" date="2020-05" db="EMBL/GenBank/DDBJ databases">
        <title>WGS assembly of Panicum virgatum.</title>
        <authorList>
            <person name="Lovell J.T."/>
            <person name="Jenkins J."/>
            <person name="Shu S."/>
            <person name="Juenger T.E."/>
            <person name="Schmutz J."/>
        </authorList>
    </citation>
    <scope>NUCLEOTIDE SEQUENCE</scope>
    <source>
        <strain evidence="4">AP13</strain>
    </source>
</reference>
<dbReference type="PROSITE" id="PS51319">
    <property type="entry name" value="TFIIS_N"/>
    <property type="match status" value="1"/>
</dbReference>
<keyword evidence="1" id="KW-0539">Nucleus</keyword>
<keyword evidence="5" id="KW-1185">Reference proteome</keyword>
<evidence type="ECO:0000256" key="1">
    <source>
        <dbReference type="PROSITE-ProRule" id="PRU00649"/>
    </source>
</evidence>
<dbReference type="SUPFAM" id="SSF47676">
    <property type="entry name" value="Conserved domain common to transcription factors TFIIS, elongin A, CRSP70"/>
    <property type="match status" value="1"/>
</dbReference>
<evidence type="ECO:0000259" key="3">
    <source>
        <dbReference type="PROSITE" id="PS51319"/>
    </source>
</evidence>
<dbReference type="Pfam" id="PF08711">
    <property type="entry name" value="Med26"/>
    <property type="match status" value="1"/>
</dbReference>
<dbReference type="Proteomes" id="UP000823388">
    <property type="component" value="Chromosome 5K"/>
</dbReference>
<organism evidence="4 5">
    <name type="scientific">Panicum virgatum</name>
    <name type="common">Blackwell switchgrass</name>
    <dbReference type="NCBI Taxonomy" id="38727"/>
    <lineage>
        <taxon>Eukaryota</taxon>
        <taxon>Viridiplantae</taxon>
        <taxon>Streptophyta</taxon>
        <taxon>Embryophyta</taxon>
        <taxon>Tracheophyta</taxon>
        <taxon>Spermatophyta</taxon>
        <taxon>Magnoliopsida</taxon>
        <taxon>Liliopsida</taxon>
        <taxon>Poales</taxon>
        <taxon>Poaceae</taxon>
        <taxon>PACMAD clade</taxon>
        <taxon>Panicoideae</taxon>
        <taxon>Panicodae</taxon>
        <taxon>Paniceae</taxon>
        <taxon>Panicinae</taxon>
        <taxon>Panicum</taxon>
        <taxon>Panicum sect. Hiantes</taxon>
    </lineage>
</organism>
<feature type="compositionally biased region" description="Low complexity" evidence="2">
    <location>
        <begin position="148"/>
        <end position="166"/>
    </location>
</feature>
<dbReference type="PANTHER" id="PTHR47853">
    <property type="entry name" value="EXPRESSED PROTEIN"/>
    <property type="match status" value="1"/>
</dbReference>
<feature type="compositionally biased region" description="Low complexity" evidence="2">
    <location>
        <begin position="245"/>
        <end position="256"/>
    </location>
</feature>
<evidence type="ECO:0000313" key="5">
    <source>
        <dbReference type="Proteomes" id="UP000823388"/>
    </source>
</evidence>
<accession>A0A8T0SZ29</accession>
<feature type="domain" description="TFIIS N-terminal" evidence="3">
    <location>
        <begin position="46"/>
        <end position="123"/>
    </location>
</feature>
<evidence type="ECO:0000313" key="4">
    <source>
        <dbReference type="EMBL" id="KAG2601339.1"/>
    </source>
</evidence>
<name>A0A8T0SZ29_PANVG</name>
<proteinExistence type="predicted"/>
<feature type="compositionally biased region" description="Polar residues" evidence="2">
    <location>
        <begin position="195"/>
        <end position="214"/>
    </location>
</feature>
<dbReference type="InterPro" id="IPR035441">
    <property type="entry name" value="TFIIS/LEDGF_dom_sf"/>
</dbReference>
<dbReference type="EMBL" id="CM029045">
    <property type="protein sequence ID" value="KAG2601339.1"/>
    <property type="molecule type" value="Genomic_DNA"/>
</dbReference>
<protein>
    <recommendedName>
        <fullName evidence="3">TFIIS N-terminal domain-containing protein</fullName>
    </recommendedName>
</protein>
<evidence type="ECO:0000256" key="2">
    <source>
        <dbReference type="SAM" id="MobiDB-lite"/>
    </source>
</evidence>
<feature type="region of interest" description="Disordered" evidence="2">
    <location>
        <begin position="140"/>
        <end position="230"/>
    </location>
</feature>
<dbReference type="AlphaFoldDB" id="A0A8T0SZ29"/>
<feature type="region of interest" description="Disordered" evidence="2">
    <location>
        <begin position="242"/>
        <end position="263"/>
    </location>
</feature>
<sequence>MADHHPLRRWKRFLPAFGAIEAAIEAAGPGASSRDEFRRARCGVVERLCDTSDEAERDELCRDLDRAMVQSLLALQAVPVAPAALARTELVPAVRALRSHECERVRALASDIVCGWRAAAEGDLVKVRAASDKLAQIVVPPSAERKTTPPAATGGASSGRGAPRSPVGANAKAAGKKEVAALAVGTRRGERVESIRNTSRAVTASAGSNANRSPTRVPEPAPASKKTALAVATTARSVRLEANKVSATTSRDSSGSGDRDVSCIDDDRIQASKRRLREGYREEADAKRQRKVQVLKVPETAAARQGERKQHPVMRERSRVRYASSVTAKRGVAR</sequence>